<dbReference type="Proteomes" id="UP000823910">
    <property type="component" value="Unassembled WGS sequence"/>
</dbReference>
<reference evidence="2" key="2">
    <citation type="submission" date="2021-04" db="EMBL/GenBank/DDBJ databases">
        <authorList>
            <person name="Gilroy R."/>
        </authorList>
    </citation>
    <scope>NUCLEOTIDE SEQUENCE</scope>
    <source>
        <strain evidence="2">CHK180-15479</strain>
    </source>
</reference>
<feature type="transmembrane region" description="Helical" evidence="1">
    <location>
        <begin position="58"/>
        <end position="81"/>
    </location>
</feature>
<comment type="caution">
    <text evidence="2">The sequence shown here is derived from an EMBL/GenBank/DDBJ whole genome shotgun (WGS) entry which is preliminary data.</text>
</comment>
<keyword evidence="1" id="KW-0812">Transmembrane</keyword>
<proteinExistence type="predicted"/>
<feature type="transmembrane region" description="Helical" evidence="1">
    <location>
        <begin position="120"/>
        <end position="138"/>
    </location>
</feature>
<dbReference type="AlphaFoldDB" id="A0A9D2MYG8"/>
<sequence length="247" mass="26772">MYIYGTRSSGLTGNQLKLIGIAAVLIDNLGAVVIQGVILQGGSPELYQTAAAGDGHMWMIAGQVCRYVGRLGFPILGFLTAEEFVRARDRQGYGVRMLAAALISEVPFDLAVYGRAVYPQYQNMLFTLFIGILIMAVMEETRNLPVRIGAVAAGCAVSWLGQCDYNVLGVLFITAMYIFRRNDLARVGSGIGLCAAESVSCYCISALAFVPIVMYNGRRGAIQLKYLLSIFYPLHLMALYGIRIAAG</sequence>
<dbReference type="InterPro" id="IPR008875">
    <property type="entry name" value="TraX"/>
</dbReference>
<evidence type="ECO:0000256" key="1">
    <source>
        <dbReference type="SAM" id="Phobius"/>
    </source>
</evidence>
<keyword evidence="1" id="KW-1133">Transmembrane helix</keyword>
<reference evidence="2" key="1">
    <citation type="journal article" date="2021" name="PeerJ">
        <title>Extensive microbial diversity within the chicken gut microbiome revealed by metagenomics and culture.</title>
        <authorList>
            <person name="Gilroy R."/>
            <person name="Ravi A."/>
            <person name="Getino M."/>
            <person name="Pursley I."/>
            <person name="Horton D.L."/>
            <person name="Alikhan N.F."/>
            <person name="Baker D."/>
            <person name="Gharbi K."/>
            <person name="Hall N."/>
            <person name="Watson M."/>
            <person name="Adriaenssens E.M."/>
            <person name="Foster-Nyarko E."/>
            <person name="Jarju S."/>
            <person name="Secka A."/>
            <person name="Antonio M."/>
            <person name="Oren A."/>
            <person name="Chaudhuri R.R."/>
            <person name="La Ragione R."/>
            <person name="Hildebrand F."/>
            <person name="Pallen M.J."/>
        </authorList>
    </citation>
    <scope>NUCLEOTIDE SEQUENCE</scope>
    <source>
        <strain evidence="2">CHK180-15479</strain>
    </source>
</reference>
<protein>
    <submittedName>
        <fullName evidence="2">Conjugal transfer protein TraX</fullName>
    </submittedName>
</protein>
<feature type="transmembrane region" description="Helical" evidence="1">
    <location>
        <begin position="93"/>
        <end position="114"/>
    </location>
</feature>
<evidence type="ECO:0000313" key="2">
    <source>
        <dbReference type="EMBL" id="HJC05112.1"/>
    </source>
</evidence>
<feature type="transmembrane region" description="Helical" evidence="1">
    <location>
        <begin position="150"/>
        <end position="178"/>
    </location>
</feature>
<accession>A0A9D2MYG8</accession>
<feature type="transmembrane region" description="Helical" evidence="1">
    <location>
        <begin position="16"/>
        <end position="38"/>
    </location>
</feature>
<keyword evidence="1" id="KW-0472">Membrane</keyword>
<evidence type="ECO:0000313" key="3">
    <source>
        <dbReference type="Proteomes" id="UP000823910"/>
    </source>
</evidence>
<name>A0A9D2MYG8_9FIRM</name>
<gene>
    <name evidence="2" type="ORF">H9704_03000</name>
</gene>
<feature type="transmembrane region" description="Helical" evidence="1">
    <location>
        <begin position="190"/>
        <end position="214"/>
    </location>
</feature>
<dbReference type="EMBL" id="DWWT01000011">
    <property type="protein sequence ID" value="HJC05112.1"/>
    <property type="molecule type" value="Genomic_DNA"/>
</dbReference>
<feature type="transmembrane region" description="Helical" evidence="1">
    <location>
        <begin position="226"/>
        <end position="246"/>
    </location>
</feature>
<dbReference type="Pfam" id="PF05857">
    <property type="entry name" value="TraX"/>
    <property type="match status" value="1"/>
</dbReference>
<organism evidence="2 3">
    <name type="scientific">Candidatus Enterocloster excrementipullorum</name>
    <dbReference type="NCBI Taxonomy" id="2838559"/>
    <lineage>
        <taxon>Bacteria</taxon>
        <taxon>Bacillati</taxon>
        <taxon>Bacillota</taxon>
        <taxon>Clostridia</taxon>
        <taxon>Lachnospirales</taxon>
        <taxon>Lachnospiraceae</taxon>
        <taxon>Enterocloster</taxon>
    </lineage>
</organism>